<reference evidence="2" key="1">
    <citation type="journal article" date="2014" name="Front. Microbiol.">
        <title>High frequency of phylogenetically diverse reductive dehalogenase-homologous genes in deep subseafloor sedimentary metagenomes.</title>
        <authorList>
            <person name="Kawai M."/>
            <person name="Futagami T."/>
            <person name="Toyoda A."/>
            <person name="Takaki Y."/>
            <person name="Nishi S."/>
            <person name="Hori S."/>
            <person name="Arai W."/>
            <person name="Tsubouchi T."/>
            <person name="Morono Y."/>
            <person name="Uchiyama I."/>
            <person name="Ito T."/>
            <person name="Fujiyama A."/>
            <person name="Inagaki F."/>
            <person name="Takami H."/>
        </authorList>
    </citation>
    <scope>NUCLEOTIDE SEQUENCE</scope>
    <source>
        <strain evidence="2">Expedition CK06-06</strain>
    </source>
</reference>
<feature type="domain" description="Ysc84 actin-binding" evidence="1">
    <location>
        <begin position="105"/>
        <end position="220"/>
    </location>
</feature>
<sequence length="222" mass="23685">MINRAFKNIVLALLLFLVLTCIGQAASMTPSEIINESIEVLKEMSVSEDSGAFGALLKEAEGVAIFPSIIKIGWGIGGQYGKGIIFRKDSRVGIWYGPAFVKIKSISIGPQIGIQSIALVLVISNERGMEGFMEDNFTLGGTASIAAGPLGRSLSADTDYKFKASIYSYSISKGAYIGVSFQGSAIEEDSEANELFYGKSISNRSLLGNKITVNPAVLKLLL</sequence>
<dbReference type="EMBL" id="BARS01002380">
    <property type="protein sequence ID" value="GAF84742.1"/>
    <property type="molecule type" value="Genomic_DNA"/>
</dbReference>
<protein>
    <recommendedName>
        <fullName evidence="1">Ysc84 actin-binding domain-containing protein</fullName>
    </recommendedName>
</protein>
<comment type="caution">
    <text evidence="2">The sequence shown here is derived from an EMBL/GenBank/DDBJ whole genome shotgun (WGS) entry which is preliminary data.</text>
</comment>
<feature type="non-terminal residue" evidence="2">
    <location>
        <position position="222"/>
    </location>
</feature>
<accession>X0T972</accession>
<evidence type="ECO:0000313" key="2">
    <source>
        <dbReference type="EMBL" id="GAF84742.1"/>
    </source>
</evidence>
<dbReference type="InterPro" id="IPR051702">
    <property type="entry name" value="SH3_domain_YSC84-like"/>
</dbReference>
<dbReference type="PANTHER" id="PTHR15629:SF2">
    <property type="entry name" value="SH3 DOMAIN-CONTAINING YSC84-LIKE PROTEIN 1"/>
    <property type="match status" value="1"/>
</dbReference>
<name>X0T972_9ZZZZ</name>
<organism evidence="2">
    <name type="scientific">marine sediment metagenome</name>
    <dbReference type="NCBI Taxonomy" id="412755"/>
    <lineage>
        <taxon>unclassified sequences</taxon>
        <taxon>metagenomes</taxon>
        <taxon>ecological metagenomes</taxon>
    </lineage>
</organism>
<dbReference type="PANTHER" id="PTHR15629">
    <property type="entry name" value="SH3YL1 PROTEIN"/>
    <property type="match status" value="1"/>
</dbReference>
<dbReference type="CDD" id="cd11524">
    <property type="entry name" value="SYLF"/>
    <property type="match status" value="1"/>
</dbReference>
<evidence type="ECO:0000259" key="1">
    <source>
        <dbReference type="Pfam" id="PF04366"/>
    </source>
</evidence>
<proteinExistence type="predicted"/>
<dbReference type="InterPro" id="IPR007461">
    <property type="entry name" value="Ysc84_actin-binding"/>
</dbReference>
<dbReference type="GO" id="GO:0035091">
    <property type="term" value="F:phosphatidylinositol binding"/>
    <property type="evidence" value="ECO:0007669"/>
    <property type="project" value="TreeGrafter"/>
</dbReference>
<gene>
    <name evidence="2" type="ORF">S01H1_04512</name>
</gene>
<dbReference type="Pfam" id="PF04366">
    <property type="entry name" value="Ysc84"/>
    <property type="match status" value="1"/>
</dbReference>
<dbReference type="AlphaFoldDB" id="X0T972"/>